<dbReference type="HOGENOM" id="CLU_074357_1_0_7"/>
<accession>A8ZZK8</accession>
<gene>
    <name evidence="1" type="ordered locus">Dole_3077</name>
</gene>
<dbReference type="InterPro" id="IPR038537">
    <property type="entry name" value="TatT_sf"/>
</dbReference>
<dbReference type="EMBL" id="CP000859">
    <property type="protein sequence ID" value="ABW68880.1"/>
    <property type="molecule type" value="Genomic_DNA"/>
</dbReference>
<keyword evidence="2" id="KW-1185">Reference proteome</keyword>
<reference evidence="1 2" key="1">
    <citation type="submission" date="2007-10" db="EMBL/GenBank/DDBJ databases">
        <title>Complete sequence of Desulfococcus oleovorans Hxd3.</title>
        <authorList>
            <consortium name="US DOE Joint Genome Institute"/>
            <person name="Copeland A."/>
            <person name="Lucas S."/>
            <person name="Lapidus A."/>
            <person name="Barry K."/>
            <person name="Glavina del Rio T."/>
            <person name="Dalin E."/>
            <person name="Tice H."/>
            <person name="Pitluck S."/>
            <person name="Kiss H."/>
            <person name="Brettin T."/>
            <person name="Bruce D."/>
            <person name="Detter J.C."/>
            <person name="Han C."/>
            <person name="Schmutz J."/>
            <person name="Larimer F."/>
            <person name="Land M."/>
            <person name="Hauser L."/>
            <person name="Kyrpides N."/>
            <person name="Kim E."/>
            <person name="Wawrik B."/>
            <person name="Richardson P."/>
        </authorList>
    </citation>
    <scope>NUCLEOTIDE SEQUENCE [LARGE SCALE GENOMIC DNA]</scope>
    <source>
        <strain evidence="2">DSM 6200 / JCM 39069 / Hxd3</strain>
    </source>
</reference>
<evidence type="ECO:0000313" key="1">
    <source>
        <dbReference type="EMBL" id="ABW68880.1"/>
    </source>
</evidence>
<dbReference type="Pfam" id="PF16811">
    <property type="entry name" value="TAtT"/>
    <property type="match status" value="1"/>
</dbReference>
<dbReference type="InterPro" id="IPR031823">
    <property type="entry name" value="TatT"/>
</dbReference>
<sequence length="285" mass="30822">MAFLKHKTVYLFAIAVLCVTMAGCMSMMRTGISIAHPALENIEASLFKQHNLDLAEKGLPGTIMLLEGMLETAPNDMLLQVMAVKAYAGLGMLVEDESPEEATALYTRGTEWGIAALKQHGGFRKALEQGKNMNEAVREIKSKKFVPALLWTAASMGSNVLLNVGDPMIAIDLGAVNAMAGQAITIDPRYFYGFAHMFIGTANSMLPAAFGGDKGKALGAFETISALNNGKFLLSKVFYARFYLTDDKLINQTLNGVVEAPDGLIPEIELMNQIAKAKAGYYLNQ</sequence>
<name>A8ZZK8_DESOH</name>
<protein>
    <submittedName>
        <fullName evidence="1">Uncharacterized protein</fullName>
    </submittedName>
</protein>
<dbReference type="OrthoDB" id="5419334at2"/>
<proteinExistence type="predicted"/>
<organism evidence="1 2">
    <name type="scientific">Desulfosudis oleivorans (strain DSM 6200 / JCM 39069 / Hxd3)</name>
    <name type="common">Desulfococcus oleovorans</name>
    <dbReference type="NCBI Taxonomy" id="96561"/>
    <lineage>
        <taxon>Bacteria</taxon>
        <taxon>Pseudomonadati</taxon>
        <taxon>Thermodesulfobacteriota</taxon>
        <taxon>Desulfobacteria</taxon>
        <taxon>Desulfobacterales</taxon>
        <taxon>Desulfosudaceae</taxon>
        <taxon>Desulfosudis</taxon>
    </lineage>
</organism>
<dbReference type="STRING" id="96561.Dole_3077"/>
<dbReference type="Proteomes" id="UP000008561">
    <property type="component" value="Chromosome"/>
</dbReference>
<dbReference type="AlphaFoldDB" id="A8ZZK8"/>
<dbReference type="Gene3D" id="1.25.40.920">
    <property type="entry name" value="TRAP transporter T-component"/>
    <property type="match status" value="1"/>
</dbReference>
<dbReference type="RefSeq" id="WP_012176491.1">
    <property type="nucleotide sequence ID" value="NC_009943.1"/>
</dbReference>
<dbReference type="PROSITE" id="PS51257">
    <property type="entry name" value="PROKAR_LIPOPROTEIN"/>
    <property type="match status" value="1"/>
</dbReference>
<evidence type="ECO:0000313" key="2">
    <source>
        <dbReference type="Proteomes" id="UP000008561"/>
    </source>
</evidence>
<dbReference type="KEGG" id="dol:Dole_3077"/>